<comment type="similarity">
    <text evidence="3">Belongs to the methyl-accepting chemotaxis (MCP) protein family.</text>
</comment>
<accession>A0A437N0U5</accession>
<feature type="domain" description="Methyl-accepting transducer" evidence="7">
    <location>
        <begin position="327"/>
        <end position="556"/>
    </location>
</feature>
<dbReference type="Gene3D" id="1.10.287.950">
    <property type="entry name" value="Methyl-accepting chemotaxis protein"/>
    <property type="match status" value="1"/>
</dbReference>
<dbReference type="Gene3D" id="6.10.340.10">
    <property type="match status" value="1"/>
</dbReference>
<dbReference type="CDD" id="cd06225">
    <property type="entry name" value="HAMP"/>
    <property type="match status" value="1"/>
</dbReference>
<dbReference type="SMART" id="SM00304">
    <property type="entry name" value="HAMP"/>
    <property type="match status" value="4"/>
</dbReference>
<evidence type="ECO:0000256" key="5">
    <source>
        <dbReference type="SAM" id="MobiDB-lite"/>
    </source>
</evidence>
<dbReference type="Pfam" id="PF00672">
    <property type="entry name" value="HAMP"/>
    <property type="match status" value="1"/>
</dbReference>
<sequence length="628" mass="66556">MLRIGISAKFLAAFSVLLVVMAAMGTFAVAKIGEVNAISADLRDRWLPASQALGDVHAFISQYRIKQSAYITATSEGQKTRQTKMLRAAQAAIGERLGDVEKLTADGEQKAAFSKLKQDWEAYTTQNTQMLELTDEAAAKAMFEGDSLNGFYTVEDDLLQLIDLNTKGANAVSAKSAAIYAQARSFIVATAGAGVVIALAMMAMMMSTVARPISRMSEAVARLVQGDMYVEVPATGRHDELGSLARALDSFKSLFAADQERTQAELERAKETQVTIDAIGSGLAELAKGNLTHRVPENGQGALGKLHVNFNEAVGQLSTVLTEIVDGCDAIRRGTDEIAAASGDLSRRTEHQASSIAETSRTLNEFTGTVRVTADNARQTSSRLAVARSTAVSADSQAIQAVQGLQAIEASSREMAEIVGVIDGIAFQTNLLALNAGVEAARAGDAGKGFAVVANEVRALAQRSADAAKDIRALITTSNDQVSTGVALATASGDALRQIVGEVAQISELVEEIAEAAQKQSSNIDEISQMVTSMDQFTQQNAAMVEESSASTHNLSDETQRLVEKLQRFRLERGMGGHAPARSSSFSAAPASNDVALPSFNRSASIAPMPARTQGANALKVEEDWSEF</sequence>
<reference evidence="9 10" key="1">
    <citation type="submission" date="2019-01" db="EMBL/GenBank/DDBJ databases">
        <authorList>
            <person name="Chen W.-M."/>
        </authorList>
    </citation>
    <scope>NUCLEOTIDE SEQUENCE [LARGE SCALE GENOMIC DNA]</scope>
    <source>
        <strain evidence="9 10">FSY-9</strain>
    </source>
</reference>
<dbReference type="GO" id="GO:0005886">
    <property type="term" value="C:plasma membrane"/>
    <property type="evidence" value="ECO:0007669"/>
    <property type="project" value="TreeGrafter"/>
</dbReference>
<proteinExistence type="inferred from homology"/>
<dbReference type="PROSITE" id="PS50111">
    <property type="entry name" value="CHEMOTAXIS_TRANSDUC_2"/>
    <property type="match status" value="1"/>
</dbReference>
<dbReference type="Pfam" id="PF00015">
    <property type="entry name" value="MCPsignal"/>
    <property type="match status" value="1"/>
</dbReference>
<dbReference type="PANTHER" id="PTHR43531">
    <property type="entry name" value="PROTEIN ICFG"/>
    <property type="match status" value="1"/>
</dbReference>
<dbReference type="PRINTS" id="PR00260">
    <property type="entry name" value="CHEMTRNSDUCR"/>
</dbReference>
<dbReference type="Pfam" id="PF12729">
    <property type="entry name" value="4HB_MCP_1"/>
    <property type="match status" value="1"/>
</dbReference>
<keyword evidence="10" id="KW-1185">Reference proteome</keyword>
<evidence type="ECO:0000259" key="7">
    <source>
        <dbReference type="PROSITE" id="PS50111"/>
    </source>
</evidence>
<comment type="subcellular location">
    <subcellularLocation>
        <location evidence="1">Membrane</location>
    </subcellularLocation>
</comment>
<feature type="transmembrane region" description="Helical" evidence="6">
    <location>
        <begin position="186"/>
        <end position="206"/>
    </location>
</feature>
<gene>
    <name evidence="9" type="ORF">EOE18_15535</name>
</gene>
<dbReference type="AlphaFoldDB" id="A0A437N0U5"/>
<dbReference type="GO" id="GO:0006935">
    <property type="term" value="P:chemotaxis"/>
    <property type="evidence" value="ECO:0007669"/>
    <property type="project" value="UniProtKB-KW"/>
</dbReference>
<dbReference type="InterPro" id="IPR003660">
    <property type="entry name" value="HAMP_dom"/>
</dbReference>
<feature type="domain" description="HAMP" evidence="8">
    <location>
        <begin position="276"/>
        <end position="322"/>
    </location>
</feature>
<dbReference type="GO" id="GO:0004888">
    <property type="term" value="F:transmembrane signaling receptor activity"/>
    <property type="evidence" value="ECO:0007669"/>
    <property type="project" value="InterPro"/>
</dbReference>
<keyword evidence="6" id="KW-0812">Transmembrane</keyword>
<dbReference type="OrthoDB" id="5292010at2"/>
<evidence type="ECO:0000256" key="1">
    <source>
        <dbReference type="ARBA" id="ARBA00004370"/>
    </source>
</evidence>
<feature type="region of interest" description="Disordered" evidence="5">
    <location>
        <begin position="575"/>
        <end position="594"/>
    </location>
</feature>
<dbReference type="SMART" id="SM00283">
    <property type="entry name" value="MA"/>
    <property type="match status" value="1"/>
</dbReference>
<evidence type="ECO:0000259" key="8">
    <source>
        <dbReference type="PROSITE" id="PS50885"/>
    </source>
</evidence>
<feature type="compositionally biased region" description="Low complexity" evidence="5">
    <location>
        <begin position="579"/>
        <end position="592"/>
    </location>
</feature>
<dbReference type="InterPro" id="IPR051310">
    <property type="entry name" value="MCP_chemotaxis"/>
</dbReference>
<protein>
    <submittedName>
        <fullName evidence="9">Methyl-accepting chemotaxis protein</fullName>
    </submittedName>
</protein>
<evidence type="ECO:0000256" key="2">
    <source>
        <dbReference type="ARBA" id="ARBA00022500"/>
    </source>
</evidence>
<dbReference type="EMBL" id="SACO01000014">
    <property type="protein sequence ID" value="RVU03558.1"/>
    <property type="molecule type" value="Genomic_DNA"/>
</dbReference>
<dbReference type="InterPro" id="IPR004089">
    <property type="entry name" value="MCPsignal_dom"/>
</dbReference>
<keyword evidence="2" id="KW-0145">Chemotaxis</keyword>
<dbReference type="FunFam" id="1.10.287.950:FF:000001">
    <property type="entry name" value="Methyl-accepting chemotaxis sensory transducer"/>
    <property type="match status" value="1"/>
</dbReference>
<organism evidence="9 10">
    <name type="scientific">Novosphingobium umbonatum</name>
    <dbReference type="NCBI Taxonomy" id="1908524"/>
    <lineage>
        <taxon>Bacteria</taxon>
        <taxon>Pseudomonadati</taxon>
        <taxon>Pseudomonadota</taxon>
        <taxon>Alphaproteobacteria</taxon>
        <taxon>Sphingomonadales</taxon>
        <taxon>Sphingomonadaceae</taxon>
        <taxon>Novosphingobium</taxon>
    </lineage>
</organism>
<dbReference type="SUPFAM" id="SSF158472">
    <property type="entry name" value="HAMP domain-like"/>
    <property type="match status" value="1"/>
</dbReference>
<evidence type="ECO:0000313" key="9">
    <source>
        <dbReference type="EMBL" id="RVU03558.1"/>
    </source>
</evidence>
<comment type="caution">
    <text evidence="9">The sequence shown here is derived from an EMBL/GenBank/DDBJ whole genome shotgun (WGS) entry which is preliminary data.</text>
</comment>
<feature type="domain" description="HAMP" evidence="8">
    <location>
        <begin position="207"/>
        <end position="260"/>
    </location>
</feature>
<keyword evidence="6" id="KW-0472">Membrane</keyword>
<dbReference type="Proteomes" id="UP000282837">
    <property type="component" value="Unassembled WGS sequence"/>
</dbReference>
<evidence type="ECO:0000256" key="3">
    <source>
        <dbReference type="ARBA" id="ARBA00029447"/>
    </source>
</evidence>
<evidence type="ECO:0000256" key="4">
    <source>
        <dbReference type="PROSITE-ProRule" id="PRU00284"/>
    </source>
</evidence>
<dbReference type="PANTHER" id="PTHR43531:SF11">
    <property type="entry name" value="METHYL-ACCEPTING CHEMOTAXIS PROTEIN 3"/>
    <property type="match status" value="1"/>
</dbReference>
<dbReference type="CDD" id="cd11386">
    <property type="entry name" value="MCP_signal"/>
    <property type="match status" value="1"/>
</dbReference>
<dbReference type="GO" id="GO:0007165">
    <property type="term" value="P:signal transduction"/>
    <property type="evidence" value="ECO:0007669"/>
    <property type="project" value="UniProtKB-KW"/>
</dbReference>
<dbReference type="PROSITE" id="PS50885">
    <property type="entry name" value="HAMP"/>
    <property type="match status" value="2"/>
</dbReference>
<dbReference type="SUPFAM" id="SSF58104">
    <property type="entry name" value="Methyl-accepting chemotaxis protein (MCP) signaling domain"/>
    <property type="match status" value="1"/>
</dbReference>
<dbReference type="InterPro" id="IPR004090">
    <property type="entry name" value="Chemotax_Me-accpt_rcpt"/>
</dbReference>
<dbReference type="InterPro" id="IPR024478">
    <property type="entry name" value="HlyB_4HB_MCP"/>
</dbReference>
<evidence type="ECO:0000256" key="6">
    <source>
        <dbReference type="SAM" id="Phobius"/>
    </source>
</evidence>
<name>A0A437N0U5_9SPHN</name>
<keyword evidence="6" id="KW-1133">Transmembrane helix</keyword>
<evidence type="ECO:0000313" key="10">
    <source>
        <dbReference type="Proteomes" id="UP000282837"/>
    </source>
</evidence>
<keyword evidence="4" id="KW-0807">Transducer</keyword>